<reference evidence="3" key="1">
    <citation type="submission" date="2011-07" db="EMBL/GenBank/DDBJ databases">
        <authorList>
            <consortium name="Caenorhabditis brenneri Sequencing and Analysis Consortium"/>
            <person name="Wilson R.K."/>
        </authorList>
    </citation>
    <scope>NUCLEOTIDE SEQUENCE [LARGE SCALE GENOMIC DNA]</scope>
    <source>
        <strain evidence="3">PB2801</strain>
    </source>
</reference>
<dbReference type="PANTHER" id="PTHR46178:SF3">
    <property type="entry name" value="SEVEN TM RECEPTOR"/>
    <property type="match status" value="1"/>
</dbReference>
<sequence length="195" mass="22600">MAERFDGVGGSLVWMGYPFMPGGLFCVFFYLFCQADEYSDERMRQNFLENYSLNITEVARFVMIPYSFDGSIRWKDLCFLLIACSLISSHYLIIFYCGIKMHRNMSKELQKFSVNHGNLQKQFFRALVIQSLGPTVFLIIPAAPLVLTPFVYHMINQNMSIQTGWLYTFVGIFPPFDTIAFMLIVAENSIVIRRE</sequence>
<dbReference type="EMBL" id="GL381240">
    <property type="protein sequence ID" value="EGT36176.1"/>
    <property type="molecule type" value="Genomic_DNA"/>
</dbReference>
<feature type="transmembrane region" description="Helical" evidence="1">
    <location>
        <begin position="164"/>
        <end position="186"/>
    </location>
</feature>
<dbReference type="eggNOG" id="ENOG502R1A9">
    <property type="taxonomic scope" value="Eukaryota"/>
</dbReference>
<dbReference type="STRING" id="135651.G0PLZ9"/>
<keyword evidence="3" id="KW-1185">Reference proteome</keyword>
<dbReference type="Proteomes" id="UP000008068">
    <property type="component" value="Unassembled WGS sequence"/>
</dbReference>
<gene>
    <name evidence="2" type="ORF">CAEBREN_03250</name>
</gene>
<dbReference type="HOGENOM" id="CLU_036335_4_3_1"/>
<dbReference type="PANTHER" id="PTHR46178">
    <property type="entry name" value="SEVEN TM RECEPTOR"/>
    <property type="match status" value="1"/>
</dbReference>
<protein>
    <recommendedName>
        <fullName evidence="4">Seven TM Receptor</fullName>
    </recommendedName>
</protein>
<dbReference type="Pfam" id="PF10326">
    <property type="entry name" value="7TM_GPCR_Str"/>
    <property type="match status" value="1"/>
</dbReference>
<organism evidence="3">
    <name type="scientific">Caenorhabditis brenneri</name>
    <name type="common">Nematode worm</name>
    <dbReference type="NCBI Taxonomy" id="135651"/>
    <lineage>
        <taxon>Eukaryota</taxon>
        <taxon>Metazoa</taxon>
        <taxon>Ecdysozoa</taxon>
        <taxon>Nematoda</taxon>
        <taxon>Chromadorea</taxon>
        <taxon>Rhabditida</taxon>
        <taxon>Rhabditina</taxon>
        <taxon>Rhabditomorpha</taxon>
        <taxon>Rhabditoidea</taxon>
        <taxon>Rhabditidae</taxon>
        <taxon>Peloderinae</taxon>
        <taxon>Caenorhabditis</taxon>
    </lineage>
</organism>
<keyword evidence="1" id="KW-1133">Transmembrane helix</keyword>
<evidence type="ECO:0000313" key="2">
    <source>
        <dbReference type="EMBL" id="EGT36176.1"/>
    </source>
</evidence>
<evidence type="ECO:0000256" key="1">
    <source>
        <dbReference type="SAM" id="Phobius"/>
    </source>
</evidence>
<feature type="transmembrane region" description="Helical" evidence="1">
    <location>
        <begin position="127"/>
        <end position="152"/>
    </location>
</feature>
<accession>G0PLZ9</accession>
<dbReference type="InterPro" id="IPR019428">
    <property type="entry name" value="7TM_GPCR_serpentine_rcpt_Str"/>
</dbReference>
<dbReference type="AlphaFoldDB" id="G0PLZ9"/>
<proteinExistence type="predicted"/>
<feature type="transmembrane region" description="Helical" evidence="1">
    <location>
        <begin position="12"/>
        <end position="31"/>
    </location>
</feature>
<evidence type="ECO:0008006" key="4">
    <source>
        <dbReference type="Google" id="ProtNLM"/>
    </source>
</evidence>
<keyword evidence="1" id="KW-0812">Transmembrane</keyword>
<feature type="transmembrane region" description="Helical" evidence="1">
    <location>
        <begin position="80"/>
        <end position="99"/>
    </location>
</feature>
<name>G0PLZ9_CAEBE</name>
<dbReference type="InParanoid" id="G0PLZ9"/>
<keyword evidence="1" id="KW-0472">Membrane</keyword>
<evidence type="ECO:0000313" key="3">
    <source>
        <dbReference type="Proteomes" id="UP000008068"/>
    </source>
</evidence>